<feature type="domain" description="Acyl-CoA thioesterase-like N-terminal HotDog" evidence="1">
    <location>
        <begin position="29"/>
        <end position="109"/>
    </location>
</feature>
<dbReference type="SUPFAM" id="SSF54637">
    <property type="entry name" value="Thioesterase/thiol ester dehydrase-isomerase"/>
    <property type="match status" value="1"/>
</dbReference>
<evidence type="ECO:0000259" key="1">
    <source>
        <dbReference type="Pfam" id="PF13622"/>
    </source>
</evidence>
<keyword evidence="2" id="KW-0378">Hydrolase</keyword>
<dbReference type="InterPro" id="IPR049449">
    <property type="entry name" value="TesB_ACOT8-like_N"/>
</dbReference>
<dbReference type="GO" id="GO:0016787">
    <property type="term" value="F:hydrolase activity"/>
    <property type="evidence" value="ECO:0007669"/>
    <property type="project" value="UniProtKB-KW"/>
</dbReference>
<gene>
    <name evidence="2" type="ORF">ACFFJC_19555</name>
</gene>
<reference evidence="2 3" key="1">
    <citation type="submission" date="2024-09" db="EMBL/GenBank/DDBJ databases">
        <authorList>
            <person name="Sun Q."/>
            <person name="Mori K."/>
        </authorList>
    </citation>
    <scope>NUCLEOTIDE SEQUENCE [LARGE SCALE GENOMIC DNA]</scope>
    <source>
        <strain evidence="2 3">CCM 7706</strain>
    </source>
</reference>
<sequence>MLDAMMTEREGRFVLEPAGDLIGNPMLPALHGGAITSFLELSAGLTLLRTLALSRPPRLISTHLQFFSAARQAPLRTAPAIRRVGRRVAAMEAEAFQEGRAEPVCTAQFEFALVA</sequence>
<dbReference type="InterPro" id="IPR029069">
    <property type="entry name" value="HotDog_dom_sf"/>
</dbReference>
<dbReference type="Proteomes" id="UP001589798">
    <property type="component" value="Unassembled WGS sequence"/>
</dbReference>
<accession>A0ABV6D1H6</accession>
<dbReference type="Pfam" id="PF13622">
    <property type="entry name" value="4HBT_3"/>
    <property type="match status" value="1"/>
</dbReference>
<dbReference type="Gene3D" id="3.10.129.10">
    <property type="entry name" value="Hotdog Thioesterase"/>
    <property type="match status" value="1"/>
</dbReference>
<protein>
    <submittedName>
        <fullName evidence="2">PaaI family thioesterase</fullName>
        <ecNumber evidence="2">3.1.2.-</ecNumber>
    </submittedName>
</protein>
<name>A0ABV6D1H6_9SPHN</name>
<dbReference type="EC" id="3.1.2.-" evidence="2"/>
<evidence type="ECO:0000313" key="2">
    <source>
        <dbReference type="EMBL" id="MFC0206466.1"/>
    </source>
</evidence>
<evidence type="ECO:0000313" key="3">
    <source>
        <dbReference type="Proteomes" id="UP001589798"/>
    </source>
</evidence>
<dbReference type="RefSeq" id="WP_214202525.1">
    <property type="nucleotide sequence ID" value="NZ_JBHLWK010000028.1"/>
</dbReference>
<dbReference type="CDD" id="cd03443">
    <property type="entry name" value="PaaI_thioesterase"/>
    <property type="match status" value="1"/>
</dbReference>
<keyword evidence="3" id="KW-1185">Reference proteome</keyword>
<comment type="caution">
    <text evidence="2">The sequence shown here is derived from an EMBL/GenBank/DDBJ whole genome shotgun (WGS) entry which is preliminary data.</text>
</comment>
<proteinExistence type="predicted"/>
<dbReference type="EMBL" id="JBHLWK010000028">
    <property type="protein sequence ID" value="MFC0206466.1"/>
    <property type="molecule type" value="Genomic_DNA"/>
</dbReference>
<organism evidence="2 3">
    <name type="scientific">Novosphingobium soli</name>
    <dbReference type="NCBI Taxonomy" id="574956"/>
    <lineage>
        <taxon>Bacteria</taxon>
        <taxon>Pseudomonadati</taxon>
        <taxon>Pseudomonadota</taxon>
        <taxon>Alphaproteobacteria</taxon>
        <taxon>Sphingomonadales</taxon>
        <taxon>Sphingomonadaceae</taxon>
        <taxon>Novosphingobium</taxon>
    </lineage>
</organism>